<organism evidence="1 2">
    <name type="scientific">Pristionchus pacificus</name>
    <name type="common">Parasitic nematode worm</name>
    <dbReference type="NCBI Taxonomy" id="54126"/>
    <lineage>
        <taxon>Eukaryota</taxon>
        <taxon>Metazoa</taxon>
        <taxon>Ecdysozoa</taxon>
        <taxon>Nematoda</taxon>
        <taxon>Chromadorea</taxon>
        <taxon>Rhabditida</taxon>
        <taxon>Rhabditina</taxon>
        <taxon>Diplogasteromorpha</taxon>
        <taxon>Diplogasteroidea</taxon>
        <taxon>Neodiplogasteridae</taxon>
        <taxon>Pristionchus</taxon>
    </lineage>
</organism>
<reference evidence="2" key="1">
    <citation type="journal article" date="2008" name="Nat. Genet.">
        <title>The Pristionchus pacificus genome provides a unique perspective on nematode lifestyle and parasitism.</title>
        <authorList>
            <person name="Dieterich C."/>
            <person name="Clifton S.W."/>
            <person name="Schuster L.N."/>
            <person name="Chinwalla A."/>
            <person name="Delehaunty K."/>
            <person name="Dinkelacker I."/>
            <person name="Fulton L."/>
            <person name="Fulton R."/>
            <person name="Godfrey J."/>
            <person name="Minx P."/>
            <person name="Mitreva M."/>
            <person name="Roeseler W."/>
            <person name="Tian H."/>
            <person name="Witte H."/>
            <person name="Yang S.P."/>
            <person name="Wilson R.K."/>
            <person name="Sommer R.J."/>
        </authorList>
    </citation>
    <scope>NUCLEOTIDE SEQUENCE [LARGE SCALE GENOMIC DNA]</scope>
    <source>
        <strain evidence="2">PS312</strain>
    </source>
</reference>
<evidence type="ECO:0000313" key="2">
    <source>
        <dbReference type="Proteomes" id="UP000005239"/>
    </source>
</evidence>
<dbReference type="AlphaFoldDB" id="A0A2A6BUF4"/>
<sequence length="203" mass="22483">MLILNIAACGDRLMDGHRQRRHRRVETIGGRYADRGLSEPPSDRLLLPSLDRSWEYGSRSYSAPSLVGLPQGPPPSSFLMVRPKRGTMSCERPSRPDSVPSSTVPALHCECGCQRLDTWSRAWTGWRATTRRLESRRDCPPHLRLFRSVQEGPPPISAPLPSSSRLITRGSIPVLSPSFHLLDEPDQAFAKSAANSSSSGEEE</sequence>
<gene>
    <name evidence="1" type="primary">WBGene00090020</name>
</gene>
<proteinExistence type="predicted"/>
<name>A0A2A6BUF4_PRIPA</name>
<protein>
    <submittedName>
        <fullName evidence="1">Uncharacterized protein</fullName>
    </submittedName>
</protein>
<dbReference type="EnsemblMetazoa" id="PPA00466.1">
    <property type="protein sequence ID" value="PPA00466.1"/>
    <property type="gene ID" value="WBGene00090020"/>
</dbReference>
<evidence type="ECO:0000313" key="1">
    <source>
        <dbReference type="EnsemblMetazoa" id="PPA00466.1"/>
    </source>
</evidence>
<keyword evidence="2" id="KW-1185">Reference proteome</keyword>
<dbReference type="Proteomes" id="UP000005239">
    <property type="component" value="Unassembled WGS sequence"/>
</dbReference>
<accession>A0A8R1Y4X0</accession>
<reference evidence="1" key="2">
    <citation type="submission" date="2022-06" db="UniProtKB">
        <authorList>
            <consortium name="EnsemblMetazoa"/>
        </authorList>
    </citation>
    <scope>IDENTIFICATION</scope>
    <source>
        <strain evidence="1">PS312</strain>
    </source>
</reference>
<accession>A0A2A6BUF4</accession>